<gene>
    <name evidence="1" type="ORF">D8674_039560</name>
</gene>
<dbReference type="InterPro" id="IPR012341">
    <property type="entry name" value="6hp_glycosidase-like_sf"/>
</dbReference>
<evidence type="ECO:0000313" key="2">
    <source>
        <dbReference type="Proteomes" id="UP000327157"/>
    </source>
</evidence>
<dbReference type="Proteomes" id="UP000327157">
    <property type="component" value="Unassembled WGS sequence"/>
</dbReference>
<organism evidence="1 2">
    <name type="scientific">Pyrus ussuriensis x Pyrus communis</name>
    <dbReference type="NCBI Taxonomy" id="2448454"/>
    <lineage>
        <taxon>Eukaryota</taxon>
        <taxon>Viridiplantae</taxon>
        <taxon>Streptophyta</taxon>
        <taxon>Embryophyta</taxon>
        <taxon>Tracheophyta</taxon>
        <taxon>Spermatophyta</taxon>
        <taxon>Magnoliopsida</taxon>
        <taxon>eudicotyledons</taxon>
        <taxon>Gunneridae</taxon>
        <taxon>Pentapetalae</taxon>
        <taxon>rosids</taxon>
        <taxon>fabids</taxon>
        <taxon>Rosales</taxon>
        <taxon>Rosaceae</taxon>
        <taxon>Amygdaloideae</taxon>
        <taxon>Maleae</taxon>
        <taxon>Pyrus</taxon>
    </lineage>
</organism>
<dbReference type="OrthoDB" id="10257263at2759"/>
<dbReference type="Gene3D" id="1.50.10.10">
    <property type="match status" value="1"/>
</dbReference>
<dbReference type="EMBL" id="SMOL01000627">
    <property type="protein sequence ID" value="KAB2604368.1"/>
    <property type="molecule type" value="Genomic_DNA"/>
</dbReference>
<name>A0A5N5FMI1_9ROSA</name>
<dbReference type="AlphaFoldDB" id="A0A5N5FMI1"/>
<keyword evidence="2" id="KW-1185">Reference proteome</keyword>
<accession>A0A5N5FMI1</accession>
<reference evidence="1 2" key="1">
    <citation type="submission" date="2019-09" db="EMBL/GenBank/DDBJ databases">
        <authorList>
            <person name="Ou C."/>
        </authorList>
    </citation>
    <scope>NUCLEOTIDE SEQUENCE [LARGE SCALE GENOMIC DNA]</scope>
    <source>
        <strain evidence="1">S2</strain>
        <tissue evidence="1">Leaf</tissue>
    </source>
</reference>
<dbReference type="SUPFAM" id="SSF158745">
    <property type="entry name" value="LanC-like"/>
    <property type="match status" value="1"/>
</dbReference>
<dbReference type="GO" id="GO:0005975">
    <property type="term" value="P:carbohydrate metabolic process"/>
    <property type="evidence" value="ECO:0007669"/>
    <property type="project" value="InterPro"/>
</dbReference>
<proteinExistence type="predicted"/>
<comment type="caution">
    <text evidence="1">The sequence shown here is derived from an EMBL/GenBank/DDBJ whole genome shotgun (WGS) entry which is preliminary data.</text>
</comment>
<protein>
    <submittedName>
        <fullName evidence="1">Uncharacterized protein</fullName>
    </submittedName>
</protein>
<evidence type="ECO:0000313" key="1">
    <source>
        <dbReference type="EMBL" id="KAB2604368.1"/>
    </source>
</evidence>
<reference evidence="1 2" key="2">
    <citation type="submission" date="2019-11" db="EMBL/GenBank/DDBJ databases">
        <title>A de novo genome assembly of a pear dwarfing rootstock.</title>
        <authorList>
            <person name="Wang F."/>
            <person name="Wang J."/>
            <person name="Li S."/>
            <person name="Zhang Y."/>
            <person name="Fang M."/>
            <person name="Ma L."/>
            <person name="Zhao Y."/>
            <person name="Jiang S."/>
        </authorList>
    </citation>
    <scope>NUCLEOTIDE SEQUENCE [LARGE SCALE GENOMIC DNA]</scope>
    <source>
        <strain evidence="1">S2</strain>
        <tissue evidence="1">Leaf</tissue>
    </source>
</reference>
<sequence>MKPARHMKNTTHKTRQANAHWCHIDIEMFLCTGVMGPGIALTLAKTAKVFGDKEFLEAASDAAEVVWKR</sequence>